<evidence type="ECO:0000313" key="2">
    <source>
        <dbReference type="Proteomes" id="UP000643207"/>
    </source>
</evidence>
<dbReference type="PANTHER" id="PTHR43737:SF1">
    <property type="entry name" value="DUF1501 DOMAIN-CONTAINING PROTEIN"/>
    <property type="match status" value="1"/>
</dbReference>
<dbReference type="Pfam" id="PF07394">
    <property type="entry name" value="DUF1501"/>
    <property type="match status" value="1"/>
</dbReference>
<dbReference type="RefSeq" id="WP_201825262.1">
    <property type="nucleotide sequence ID" value="NZ_JAERRA010000001.1"/>
</dbReference>
<accession>A0A9X0XCJ4</accession>
<keyword evidence="2" id="KW-1185">Reference proteome</keyword>
<reference evidence="1 2" key="1">
    <citation type="submission" date="2021-01" db="EMBL/GenBank/DDBJ databases">
        <title>Piscinibacter sp. Jin2 Genome sequencing and assembly.</title>
        <authorList>
            <person name="Kim I."/>
        </authorList>
    </citation>
    <scope>NUCLEOTIDE SEQUENCE [LARGE SCALE GENOMIC DNA]</scope>
    <source>
        <strain evidence="1 2">Jin2</strain>
    </source>
</reference>
<protein>
    <submittedName>
        <fullName evidence="1">DUF1501 domain-containing protein</fullName>
    </submittedName>
</protein>
<gene>
    <name evidence="1" type="ORF">JI742_07710</name>
</gene>
<proteinExistence type="predicted"/>
<evidence type="ECO:0000313" key="1">
    <source>
        <dbReference type="EMBL" id="MBL0719772.1"/>
    </source>
</evidence>
<name>A0A9X0XCJ4_9BURK</name>
<dbReference type="PANTHER" id="PTHR43737">
    <property type="entry name" value="BLL7424 PROTEIN"/>
    <property type="match status" value="1"/>
</dbReference>
<dbReference type="Proteomes" id="UP000643207">
    <property type="component" value="Unassembled WGS sequence"/>
</dbReference>
<sequence length="413" mass="43910">MSRKLLIVYLGGGVDAHALMTPRRGTNRSAYLAARGSLAQADQPAYALNADWHWHPAMSELTALYRQGRVAVVMNTGPLVVPTTRAQYEKRSVPLPQALSSHSDQNRTWQIGDASDTTGDSGWVGRMMAALPESLRGGSFSPMTSTAGPQPALVAPGLRALGLGPEGVTPRHASYIASDVVQMMEGVMRRSGSLTHPLARAFGEAQQRSADNSVVVEAALETVTDDTPYTSLPELKTVARLFKSDAVSGRSRAVHFAVQGGYDSHSNQNEILALKLAELDAGIGAFWRSARALGIQDEVSMLIYSEFGRSLVPNNSGTDHGWGGHALLIGPVLGGLHGKAPDLRLTGPDMVESRGLMLPSTPTEHLLVEVARWMGVPTSSMTKVFPNLNAFPISSGLGGLLGGKPQSSLKLYS</sequence>
<dbReference type="EMBL" id="JAERRA010000001">
    <property type="protein sequence ID" value="MBL0719772.1"/>
    <property type="molecule type" value="Genomic_DNA"/>
</dbReference>
<dbReference type="InterPro" id="IPR010869">
    <property type="entry name" value="DUF1501"/>
</dbReference>
<organism evidence="1 2">
    <name type="scientific">Aquariibacter lacus</name>
    <dbReference type="NCBI Taxonomy" id="2801332"/>
    <lineage>
        <taxon>Bacteria</taxon>
        <taxon>Pseudomonadati</taxon>
        <taxon>Pseudomonadota</taxon>
        <taxon>Betaproteobacteria</taxon>
        <taxon>Burkholderiales</taxon>
        <taxon>Sphaerotilaceae</taxon>
        <taxon>Aquariibacter</taxon>
    </lineage>
</organism>
<dbReference type="AlphaFoldDB" id="A0A9X0XCJ4"/>
<comment type="caution">
    <text evidence="1">The sequence shown here is derived from an EMBL/GenBank/DDBJ whole genome shotgun (WGS) entry which is preliminary data.</text>
</comment>